<dbReference type="AlphaFoldDB" id="A0A9P7FZ84"/>
<feature type="domain" description="DUF1996" evidence="1">
    <location>
        <begin position="11"/>
        <end position="140"/>
    </location>
</feature>
<evidence type="ECO:0000313" key="3">
    <source>
        <dbReference type="Proteomes" id="UP000775547"/>
    </source>
</evidence>
<protein>
    <recommendedName>
        <fullName evidence="1">DUF1996 domain-containing protein</fullName>
    </recommendedName>
</protein>
<reference evidence="2" key="2">
    <citation type="submission" date="2021-10" db="EMBL/GenBank/DDBJ databases">
        <title>Phylogenomics reveals ancestral predisposition of the termite-cultivated fungus Termitomyces towards a domesticated lifestyle.</title>
        <authorList>
            <person name="Auxier B."/>
            <person name="Grum-Grzhimaylo A."/>
            <person name="Cardenas M.E."/>
            <person name="Lodge J.D."/>
            <person name="Laessoe T."/>
            <person name="Pedersen O."/>
            <person name="Smith M.E."/>
            <person name="Kuyper T.W."/>
            <person name="Franco-Molano E.A."/>
            <person name="Baroni T.J."/>
            <person name="Aanen D.K."/>
        </authorList>
    </citation>
    <scope>NUCLEOTIDE SEQUENCE</scope>
    <source>
        <strain evidence="2">AP01</strain>
        <tissue evidence="2">Mycelium</tissue>
    </source>
</reference>
<dbReference type="OrthoDB" id="74764at2759"/>
<dbReference type="PANTHER" id="PTHR43662:SF3">
    <property type="entry name" value="DOMAIN PROTEIN, PUTATIVE (AFU_ORTHOLOGUE AFUA_6G11970)-RELATED"/>
    <property type="match status" value="1"/>
</dbReference>
<comment type="caution">
    <text evidence="2">The sequence shown here is derived from an EMBL/GenBank/DDBJ whole genome shotgun (WGS) entry which is preliminary data.</text>
</comment>
<dbReference type="InterPro" id="IPR018535">
    <property type="entry name" value="DUF1996"/>
</dbReference>
<evidence type="ECO:0000259" key="1">
    <source>
        <dbReference type="Pfam" id="PF09362"/>
    </source>
</evidence>
<dbReference type="EMBL" id="JABCKV010000351">
    <property type="protein sequence ID" value="KAG5641252.1"/>
    <property type="molecule type" value="Genomic_DNA"/>
</dbReference>
<accession>A0A9P7FZ84</accession>
<evidence type="ECO:0000313" key="2">
    <source>
        <dbReference type="EMBL" id="KAG5641252.1"/>
    </source>
</evidence>
<dbReference type="PANTHER" id="PTHR43662">
    <property type="match status" value="1"/>
</dbReference>
<reference evidence="2" key="1">
    <citation type="submission" date="2020-07" db="EMBL/GenBank/DDBJ databases">
        <authorList>
            <person name="Nieuwenhuis M."/>
            <person name="Van De Peppel L.J.J."/>
        </authorList>
    </citation>
    <scope>NUCLEOTIDE SEQUENCE</scope>
    <source>
        <strain evidence="2">AP01</strain>
        <tissue evidence="2">Mycelium</tissue>
    </source>
</reference>
<name>A0A9P7FZ84_9AGAR</name>
<sequence length="220" mass="24589">MIRYPVGQGSQEELRERANHWECLRYTTNQPSYANTKGEGFPWTDCEAGFNARIHMPACWDGKNLDSPDHTSHTAYLSVIDNGKCPSTHPVTLLKILYEVTWDVTKFKARWNPAVEKWPFVWATGDATGYSWHGDFQNGWDVNVLQNAIDKCDNVNDQTGNGEFFVHCLPENAILIYLTTAGITEACPFFTMQSAAVAGQCKANPAVNEPVDGVFNRLPG</sequence>
<dbReference type="Pfam" id="PF09362">
    <property type="entry name" value="DUF1996"/>
    <property type="match status" value="1"/>
</dbReference>
<dbReference type="Proteomes" id="UP000775547">
    <property type="component" value="Unassembled WGS sequence"/>
</dbReference>
<keyword evidence="3" id="KW-1185">Reference proteome</keyword>
<gene>
    <name evidence="2" type="ORF">DXG03_005658</name>
</gene>
<organism evidence="2 3">
    <name type="scientific">Asterophora parasitica</name>
    <dbReference type="NCBI Taxonomy" id="117018"/>
    <lineage>
        <taxon>Eukaryota</taxon>
        <taxon>Fungi</taxon>
        <taxon>Dikarya</taxon>
        <taxon>Basidiomycota</taxon>
        <taxon>Agaricomycotina</taxon>
        <taxon>Agaricomycetes</taxon>
        <taxon>Agaricomycetidae</taxon>
        <taxon>Agaricales</taxon>
        <taxon>Tricholomatineae</taxon>
        <taxon>Lyophyllaceae</taxon>
        <taxon>Asterophora</taxon>
    </lineage>
</organism>
<proteinExistence type="predicted"/>